<feature type="compositionally biased region" description="Basic and acidic residues" evidence="2">
    <location>
        <begin position="1"/>
        <end position="19"/>
    </location>
</feature>
<organism evidence="4 5">
    <name type="scientific">Gonapodya prolifera (strain JEL478)</name>
    <name type="common">Monoblepharis prolifera</name>
    <dbReference type="NCBI Taxonomy" id="1344416"/>
    <lineage>
        <taxon>Eukaryota</taxon>
        <taxon>Fungi</taxon>
        <taxon>Fungi incertae sedis</taxon>
        <taxon>Chytridiomycota</taxon>
        <taxon>Chytridiomycota incertae sedis</taxon>
        <taxon>Monoblepharidomycetes</taxon>
        <taxon>Monoblepharidales</taxon>
        <taxon>Gonapodyaceae</taxon>
        <taxon>Gonapodya</taxon>
    </lineage>
</organism>
<gene>
    <name evidence="4" type="ORF">M427DRAFT_489406</name>
</gene>
<dbReference type="OrthoDB" id="2162989at2759"/>
<keyword evidence="5" id="KW-1185">Reference proteome</keyword>
<name>A0A139APC2_GONPJ</name>
<evidence type="ECO:0000313" key="5">
    <source>
        <dbReference type="Proteomes" id="UP000070544"/>
    </source>
</evidence>
<proteinExistence type="predicted"/>
<reference evidence="4 5" key="1">
    <citation type="journal article" date="2015" name="Genome Biol. Evol.">
        <title>Phylogenomic analyses indicate that early fungi evolved digesting cell walls of algal ancestors of land plants.</title>
        <authorList>
            <person name="Chang Y."/>
            <person name="Wang S."/>
            <person name="Sekimoto S."/>
            <person name="Aerts A.L."/>
            <person name="Choi C."/>
            <person name="Clum A."/>
            <person name="LaButti K.M."/>
            <person name="Lindquist E.A."/>
            <person name="Yee Ngan C."/>
            <person name="Ohm R.A."/>
            <person name="Salamov A.A."/>
            <person name="Grigoriev I.V."/>
            <person name="Spatafora J.W."/>
            <person name="Berbee M.L."/>
        </authorList>
    </citation>
    <scope>NUCLEOTIDE SEQUENCE [LARGE SCALE GENOMIC DNA]</scope>
    <source>
        <strain evidence="4 5">JEL478</strain>
    </source>
</reference>
<evidence type="ECO:0000256" key="1">
    <source>
        <dbReference type="ARBA" id="ARBA00023125"/>
    </source>
</evidence>
<protein>
    <recommendedName>
        <fullName evidence="3">Cas12f1-like TNB domain-containing protein</fullName>
    </recommendedName>
</protein>
<accession>A0A139APC2</accession>
<dbReference type="AlphaFoldDB" id="A0A139APC2"/>
<dbReference type="EMBL" id="KQ965742">
    <property type="protein sequence ID" value="KXS18494.1"/>
    <property type="molecule type" value="Genomic_DNA"/>
</dbReference>
<dbReference type="GO" id="GO:0003677">
    <property type="term" value="F:DNA binding"/>
    <property type="evidence" value="ECO:0007669"/>
    <property type="project" value="UniProtKB-KW"/>
</dbReference>
<evidence type="ECO:0000313" key="4">
    <source>
        <dbReference type="EMBL" id="KXS18494.1"/>
    </source>
</evidence>
<keyword evidence="1" id="KW-0238">DNA-binding</keyword>
<evidence type="ECO:0000256" key="2">
    <source>
        <dbReference type="SAM" id="MobiDB-lite"/>
    </source>
</evidence>
<feature type="region of interest" description="Disordered" evidence="2">
    <location>
        <begin position="1"/>
        <end position="26"/>
    </location>
</feature>
<evidence type="ECO:0000259" key="3">
    <source>
        <dbReference type="Pfam" id="PF07282"/>
    </source>
</evidence>
<feature type="domain" description="Cas12f1-like TNB" evidence="3">
    <location>
        <begin position="142"/>
        <end position="204"/>
    </location>
</feature>
<dbReference type="InterPro" id="IPR010095">
    <property type="entry name" value="Cas12f1-like_TNB"/>
</dbReference>
<sequence length="235" mass="26948">MEEREEEGFGGRGGRRGERQGGGLGLWPGNSPDGSAWWDAGLCPRYRPSLDLEKDLCRPPNLPQGKFRTYEQSQRVIRETIRRHVFDPIVEMLREGIEVTRVKLVYGGANFSSTSRGHAPSVDRRFIGKDGRQIVRVVEVIFELLEEYHSSALCSCCHGYAEPVTVTNFELHDTVKRRRRPWGLKKCTRCGIVFNRDHNAVRNMEYIYLFRQMTGHRPPGYRVPPSGDISWRSVA</sequence>
<dbReference type="Proteomes" id="UP000070544">
    <property type="component" value="Unassembled WGS sequence"/>
</dbReference>
<dbReference type="Pfam" id="PF07282">
    <property type="entry name" value="Cas12f1-like_TNB"/>
    <property type="match status" value="1"/>
</dbReference>